<feature type="region of interest" description="Disordered" evidence="1">
    <location>
        <begin position="1739"/>
        <end position="1782"/>
    </location>
</feature>
<feature type="compositionally biased region" description="Low complexity" evidence="1">
    <location>
        <begin position="799"/>
        <end position="837"/>
    </location>
</feature>
<feature type="compositionally biased region" description="Polar residues" evidence="1">
    <location>
        <begin position="872"/>
        <end position="884"/>
    </location>
</feature>
<evidence type="ECO:0000256" key="1">
    <source>
        <dbReference type="SAM" id="MobiDB-lite"/>
    </source>
</evidence>
<reference evidence="2" key="2">
    <citation type="submission" date="2011-03" db="EMBL/GenBank/DDBJ databases">
        <title>Comparative genomics and transcriptomics of Neospora caninum and Toxoplasma gondii.</title>
        <authorList>
            <person name="Reid A.J."/>
            <person name="Sohal A."/>
            <person name="Harris D."/>
            <person name="Quail M."/>
            <person name="Sanders M."/>
            <person name="Berriman M."/>
            <person name="Wastling J.M."/>
            <person name="Pain A."/>
        </authorList>
    </citation>
    <scope>NUCLEOTIDE SEQUENCE</scope>
    <source>
        <strain evidence="2">Liverpool</strain>
    </source>
</reference>
<feature type="compositionally biased region" description="Polar residues" evidence="1">
    <location>
        <begin position="18"/>
        <end position="37"/>
    </location>
</feature>
<feature type="compositionally biased region" description="Pro residues" evidence="1">
    <location>
        <begin position="63"/>
        <end position="77"/>
    </location>
</feature>
<dbReference type="RefSeq" id="XP_003880359.1">
    <property type="nucleotide sequence ID" value="XM_003880310.1"/>
</dbReference>
<feature type="region of interest" description="Disordered" evidence="1">
    <location>
        <begin position="908"/>
        <end position="1111"/>
    </location>
</feature>
<organism evidence="2 4">
    <name type="scientific">Neospora caninum (strain Liverpool)</name>
    <dbReference type="NCBI Taxonomy" id="572307"/>
    <lineage>
        <taxon>Eukaryota</taxon>
        <taxon>Sar</taxon>
        <taxon>Alveolata</taxon>
        <taxon>Apicomplexa</taxon>
        <taxon>Conoidasida</taxon>
        <taxon>Coccidia</taxon>
        <taxon>Eucoccidiorida</taxon>
        <taxon>Eimeriorina</taxon>
        <taxon>Sarcocystidae</taxon>
        <taxon>Neospora</taxon>
    </lineage>
</organism>
<name>F0V9A0_NEOCL</name>
<feature type="compositionally biased region" description="Polar residues" evidence="1">
    <location>
        <begin position="268"/>
        <end position="280"/>
    </location>
</feature>
<dbReference type="eggNOG" id="ENOG502QZWU">
    <property type="taxonomic scope" value="Eukaryota"/>
</dbReference>
<dbReference type="EMBL" id="FR823383">
    <property type="protein sequence ID" value="CBZ50325.1"/>
    <property type="molecule type" value="Genomic_DNA"/>
</dbReference>
<feature type="compositionally biased region" description="Basic and acidic residues" evidence="1">
    <location>
        <begin position="333"/>
        <end position="351"/>
    </location>
</feature>
<accession>F0V9A0</accession>
<evidence type="ECO:0000313" key="2">
    <source>
        <dbReference type="EMBL" id="CBZ50325.1"/>
    </source>
</evidence>
<feature type="compositionally biased region" description="Polar residues" evidence="1">
    <location>
        <begin position="291"/>
        <end position="308"/>
    </location>
</feature>
<feature type="compositionally biased region" description="Basic residues" evidence="1">
    <location>
        <begin position="950"/>
        <end position="960"/>
    </location>
</feature>
<reference evidence="4" key="3">
    <citation type="journal article" date="2012" name="PLoS Pathog.">
        <title>Comparative genomics of the apicomplexan parasites Toxoplasma gondii and Neospora caninum: Coccidia differing in host range and transmission strategy.</title>
        <authorList>
            <person name="Reid A.J."/>
            <person name="Vermont S.J."/>
            <person name="Cotton J.A."/>
            <person name="Harris D."/>
            <person name="Hill-Cawthorne G.A."/>
            <person name="Konen-Waisman S."/>
            <person name="Latham S.M."/>
            <person name="Mourier T."/>
            <person name="Norton R."/>
            <person name="Quail M.A."/>
            <person name="Sanders M."/>
            <person name="Shanmugam D."/>
            <person name="Sohal A."/>
            <person name="Wasmuth J.D."/>
            <person name="Brunk B."/>
            <person name="Grigg M.E."/>
            <person name="Howard J.C."/>
            <person name="Parkinson J."/>
            <person name="Roos D.S."/>
            <person name="Trees A.J."/>
            <person name="Berriman M."/>
            <person name="Pain A."/>
            <person name="Wastling J.M."/>
        </authorList>
    </citation>
    <scope>NUCLEOTIDE SEQUENCE [LARGE SCALE GENOMIC DNA]</scope>
    <source>
        <strain evidence="4">Liverpool</strain>
    </source>
</reference>
<feature type="compositionally biased region" description="Low complexity" evidence="1">
    <location>
        <begin position="38"/>
        <end position="47"/>
    </location>
</feature>
<feature type="region of interest" description="Disordered" evidence="1">
    <location>
        <begin position="1807"/>
        <end position="1828"/>
    </location>
</feature>
<feature type="region of interest" description="Disordered" evidence="1">
    <location>
        <begin position="403"/>
        <end position="698"/>
    </location>
</feature>
<dbReference type="GeneID" id="13441351"/>
<feature type="compositionally biased region" description="Low complexity" evidence="1">
    <location>
        <begin position="530"/>
        <end position="543"/>
    </location>
</feature>
<protein>
    <submittedName>
        <fullName evidence="2">Uncharacterized protein</fullName>
    </submittedName>
</protein>
<feature type="compositionally biased region" description="Basic and acidic residues" evidence="1">
    <location>
        <begin position="1856"/>
        <end position="1874"/>
    </location>
</feature>
<keyword evidence="4" id="KW-1185">Reference proteome</keyword>
<dbReference type="OMA" id="WGASRED"/>
<dbReference type="OrthoDB" id="332486at2759"/>
<feature type="region of interest" description="Disordered" evidence="1">
    <location>
        <begin position="1210"/>
        <end position="1235"/>
    </location>
</feature>
<gene>
    <name evidence="3" type="ORF">BN1204_007980</name>
    <name evidence="2" type="ORF">NCLIV_007980</name>
</gene>
<feature type="compositionally biased region" description="Basic residues" evidence="1">
    <location>
        <begin position="1077"/>
        <end position="1087"/>
    </location>
</feature>
<feature type="compositionally biased region" description="Polar residues" evidence="1">
    <location>
        <begin position="1757"/>
        <end position="1778"/>
    </location>
</feature>
<feature type="compositionally biased region" description="Basic and acidic residues" evidence="1">
    <location>
        <begin position="961"/>
        <end position="973"/>
    </location>
</feature>
<feature type="compositionally biased region" description="Basic and acidic residues" evidence="1">
    <location>
        <begin position="1226"/>
        <end position="1235"/>
    </location>
</feature>
<feature type="region of interest" description="Disordered" evidence="1">
    <location>
        <begin position="1"/>
        <end position="375"/>
    </location>
</feature>
<feature type="region of interest" description="Disordered" evidence="1">
    <location>
        <begin position="1529"/>
        <end position="1548"/>
    </location>
</feature>
<feature type="region of interest" description="Disordered" evidence="1">
    <location>
        <begin position="743"/>
        <end position="895"/>
    </location>
</feature>
<feature type="compositionally biased region" description="Low complexity" evidence="1">
    <location>
        <begin position="413"/>
        <end position="435"/>
    </location>
</feature>
<feature type="compositionally biased region" description="Low complexity" evidence="1">
    <location>
        <begin position="466"/>
        <end position="482"/>
    </location>
</feature>
<dbReference type="InParanoid" id="F0V9A0"/>
<feature type="region of interest" description="Disordered" evidence="1">
    <location>
        <begin position="1255"/>
        <end position="1292"/>
    </location>
</feature>
<evidence type="ECO:0000313" key="3">
    <source>
        <dbReference type="EMBL" id="CEL64931.1"/>
    </source>
</evidence>
<dbReference type="Proteomes" id="UP000007494">
    <property type="component" value="Chromosome III"/>
</dbReference>
<dbReference type="EMBL" id="LN714477">
    <property type="protein sequence ID" value="CEL64931.1"/>
    <property type="molecule type" value="Genomic_DNA"/>
</dbReference>
<feature type="region of interest" description="Disordered" evidence="1">
    <location>
        <begin position="1843"/>
        <end position="1917"/>
    </location>
</feature>
<evidence type="ECO:0000313" key="4">
    <source>
        <dbReference type="Proteomes" id="UP000007494"/>
    </source>
</evidence>
<proteinExistence type="predicted"/>
<feature type="compositionally biased region" description="Low complexity" evidence="1">
    <location>
        <begin position="596"/>
        <end position="649"/>
    </location>
</feature>
<dbReference type="VEuPathDB" id="ToxoDB:NCLIV_007980"/>
<feature type="compositionally biased region" description="Basic and acidic residues" evidence="1">
    <location>
        <begin position="309"/>
        <end position="324"/>
    </location>
</feature>
<feature type="compositionally biased region" description="Basic and acidic residues" evidence="1">
    <location>
        <begin position="1907"/>
        <end position="1917"/>
    </location>
</feature>
<feature type="compositionally biased region" description="Low complexity" evidence="1">
    <location>
        <begin position="78"/>
        <end position="104"/>
    </location>
</feature>
<reference evidence="2" key="1">
    <citation type="submission" date="2011-02" db="EMBL/GenBank/DDBJ databases">
        <authorList>
            <person name="Aslett M."/>
        </authorList>
    </citation>
    <scope>NUCLEOTIDE SEQUENCE</scope>
    <source>
        <strain evidence="2">Liverpool</strain>
    </source>
</reference>
<feature type="compositionally biased region" description="Basic and acidic residues" evidence="1">
    <location>
        <begin position="940"/>
        <end position="949"/>
    </location>
</feature>
<feature type="compositionally biased region" description="Polar residues" evidence="1">
    <location>
        <begin position="488"/>
        <end position="498"/>
    </location>
</feature>
<feature type="compositionally biased region" description="Low complexity" evidence="1">
    <location>
        <begin position="144"/>
        <end position="168"/>
    </location>
</feature>
<reference evidence="3" key="4">
    <citation type="journal article" date="2015" name="PLoS ONE">
        <title>Comprehensive Evaluation of Toxoplasma gondii VEG and Neospora caninum LIV Genomes with Tachyzoite Stage Transcriptome and Proteome Defines Novel Transcript Features.</title>
        <authorList>
            <person name="Ramaprasad A."/>
            <person name="Mourier T."/>
            <person name="Naeem R."/>
            <person name="Malas T.B."/>
            <person name="Moussa E."/>
            <person name="Panigrahi A."/>
            <person name="Vermont S.J."/>
            <person name="Otto T.D."/>
            <person name="Wastling J."/>
            <person name="Pain A."/>
        </authorList>
    </citation>
    <scope>NUCLEOTIDE SEQUENCE</scope>
    <source>
        <strain evidence="3">Liverpool</strain>
    </source>
</reference>
<feature type="region of interest" description="Disordered" evidence="1">
    <location>
        <begin position="1363"/>
        <end position="1383"/>
    </location>
</feature>
<feature type="region of interest" description="Disordered" evidence="1">
    <location>
        <begin position="1128"/>
        <end position="1178"/>
    </location>
</feature>
<feature type="compositionally biased region" description="Basic and acidic residues" evidence="1">
    <location>
        <begin position="544"/>
        <end position="557"/>
    </location>
</feature>
<feature type="compositionally biased region" description="Basic and acidic residues" evidence="1">
    <location>
        <begin position="112"/>
        <end position="124"/>
    </location>
</feature>
<sequence>MGRLSRLLTFGLRKSPPHLSTSSTDAVSPSQFHSSFIPTSPYSRRFSPPSPHPSLSPPTATAAPPPPSPLGSSPPPARRSSTSRSPFGRASSASPSGSKSPFGARQFASRRVTGEEAKASDSRRGRFRYPSAPPTSHSPPGSRGAALPVGGAAAGAIRRSAGAAGAARLTSSIPLKPKSLFGRRGSGAASVSPTRGLWARRDTITAQSQHALERPGAVLERVPLREEPPAPKAEPVVKGRSGTGGLGIERRTTLPPERGGPDDRIQRKSVSFQKPASRSRSLFAWARRASGNKTSTLFPAQRKTGQQTVEREASGRDDVHRFLSRDLQSFGRPGERRGSEANRGWREEKNSLSRAATARGGTGDGEPGNASHVFVHASEARMRSVYLDKQGTKVVVEQRQQATFARRASTERSNSFSSPSPAFPSASTSPVSRFPPSDPPFPPSQASRPRGPSFSSSARFPGLSEPASGLLPSSADPASSEDAPARGRSSSGSFSWNGTPAAHGQAPASQTADEHAGVKRSKKRGLTKGSSFASSFASSSSPFFHHEPVSGRLDSKRGSPLPTSPPWSDGSRGSPEMTPASTEPPASSVSRRKFAASRSSSSLGFGKLLGNLSSSFSRRRNSTSSKSSASPSVAASGSVGSAATAGGSRPDAPGWGTKARGAKTETRARPSPPYEAGPGRNGGPTEGTDRERVAGGGAREQVLSCYSFRASQAENERMSAGGEPPLSSVLSLDSDTASLLSCHSLSSRSVSAKLDSKARPRGSAASPAEGAQRAEPKCKEAVPAAHRRFDACAAHQTPGRAEASLASSASGAPAPGKKPPGADQAAASVGRRSASAAPGKSGHSFSEPQMPPPKVRRSGPGSSFEAPAGAADSSSERLWQQTGGQALREVAHESNDAKRELEIFASEFLLTEDEEQPREALPTRYTEYSNLPGPDGSPVYERRATGDVARHHRSLSRKARDRGDLEHEEAREAARKKRSPSGTTPRRGRTRGEVRLRSSSKRKSSVVAVRDGRLVSSAGAAKAAADEEAYEKVVRPRGGSGHRRSTDEGTAHRRRSRRKSSTADLSRHGSGGLRHVESRRHGHHGSHVLRTETSPAGFAHQTSSVDYEVSRPPDLSLRLRRHRTLQSPLLHLPSSPSFPALPADSMQSSWSVGGDGGRRGRAGQEPPLGEGLRPKLDDAERAELRRELAELEARERHLEKLRKDLKRAESRLARAGESQARPSRQGTEDVRKEARRLREDSRVFTRQRDLQTQLDDRGVLSLSSDDGADLPSSVSAQASLSEGERRQAEWEDRVREIDDTDVPLPYPRRTGFAYEASHGALPCWSRLSSHNADGVEEGKEFCHPAPPRLLVSESWRGAPPPPEVFETSNDSWESPVRRRPGPGASATVAMLSGLARCRSVRIRTQTRGECVSPPGARVRTVRDEAPAQGDLRPSSSCSSLPGCIREETVGTDAPNPFFRVEMRHSLFSTFRASAICSPSAHGGLAAGTSLVVDSDEDDSGIPGFLSGTSSETLSKISCIDASFADSDDAREAPCVPQPSTASVPSRKKTLLPPGFFGQRSKRLTVAASPALPTIQSRASRRLVAFGAGTLFPSGSACGVFEVPVNGPCRQSSEETERTCTATDSMSEVEREEREDGRVCRLAPLPLPATEAELEHALTLAVSEGPYETMVGLVSSTEAELDEQRLDQENTPLRTCIRRVPVSAFAGRGRPRKNVRLCVRFAAEIEELLRIKEEEEEARKALEGGAETPAAAKDSNDFDWNQTWNGGSTASKQSGQVDGSSEPRRMTLCQRLGSGGSLKAFVTRLRAAPQGPSQGKQERMDTEASSESALGQLRQQFAAAVRFNAARGVSSSPDSPRQTDGEADRDASDTSDSRNLHRAQRGAADTAGGVLAAFRLGRRSGEGTDGWESSRDANRKKTERRAFWLKGRLLSKRDA</sequence>
<feature type="compositionally biased region" description="Low complexity" evidence="1">
    <location>
        <begin position="1128"/>
        <end position="1145"/>
    </location>
</feature>
<feature type="compositionally biased region" description="Basic and acidic residues" evidence="1">
    <location>
        <begin position="1282"/>
        <end position="1292"/>
    </location>
</feature>